<keyword evidence="4 21" id="KW-0121">Carboxypeptidase</keyword>
<evidence type="ECO:0000256" key="18">
    <source>
        <dbReference type="ARBA" id="ARBA00042717"/>
    </source>
</evidence>
<dbReference type="PANTHER" id="PTHR11802">
    <property type="entry name" value="SERINE PROTEASE FAMILY S10 SERINE CARBOXYPEPTIDASE"/>
    <property type="match status" value="1"/>
</dbReference>
<evidence type="ECO:0000256" key="5">
    <source>
        <dbReference type="ARBA" id="ARBA00022670"/>
    </source>
</evidence>
<evidence type="ECO:0000256" key="17">
    <source>
        <dbReference type="ARBA" id="ARBA00040628"/>
    </source>
</evidence>
<dbReference type="EMBL" id="BLAL01000285">
    <property type="protein sequence ID" value="GET00340.1"/>
    <property type="molecule type" value="Genomic_DNA"/>
</dbReference>
<dbReference type="Gene3D" id="3.40.50.1820">
    <property type="entry name" value="alpha/beta hydrolase"/>
    <property type="match status" value="1"/>
</dbReference>
<comment type="function">
    <text evidence="14">Protease with a carboxypeptidase B-like function involved in the C-terminal processing of the lysine and arginine residues from protein precursors. Promotes cell fusion and is involved in the programmed cell death.</text>
</comment>
<evidence type="ECO:0000256" key="1">
    <source>
        <dbReference type="ARBA" id="ARBA00001003"/>
    </source>
</evidence>
<keyword evidence="10 20" id="KW-1133">Transmembrane helix</keyword>
<dbReference type="SUPFAM" id="SSF53474">
    <property type="entry name" value="alpha/beta-Hydrolases"/>
    <property type="match status" value="1"/>
</dbReference>
<comment type="caution">
    <text evidence="21">The sequence shown here is derived from an EMBL/GenBank/DDBJ whole genome shotgun (WGS) entry which is preliminary data.</text>
</comment>
<keyword evidence="7" id="KW-0053">Apoptosis</keyword>
<protein>
    <recommendedName>
        <fullName evidence="17">Pheromone-processing carboxypeptidase KEX1</fullName>
        <ecNumber evidence="15">3.4.16.6</ecNumber>
    </recommendedName>
    <alternativeName>
        <fullName evidence="18">Carboxypeptidase D</fullName>
    </alternativeName>
    <alternativeName>
        <fullName evidence="16">Pheromone-processing carboxypeptidase kex1</fullName>
    </alternativeName>
</protein>
<comment type="subcellular location">
    <subcellularLocation>
        <location evidence="2">Golgi apparatus</location>
        <location evidence="2">trans-Golgi network membrane</location>
        <topology evidence="2">Single-pass type I membrane protein</topology>
    </subcellularLocation>
</comment>
<comment type="similarity">
    <text evidence="3">Belongs to the peptidase S10 family.</text>
</comment>
<evidence type="ECO:0000256" key="7">
    <source>
        <dbReference type="ARBA" id="ARBA00022703"/>
    </source>
</evidence>
<keyword evidence="13" id="KW-0325">Glycoprotein</keyword>
<dbReference type="PANTHER" id="PTHR11802:SF190">
    <property type="entry name" value="PHEROMONE-PROCESSING CARBOXYPEPTIDASE KEX1"/>
    <property type="match status" value="1"/>
</dbReference>
<feature type="transmembrane region" description="Helical" evidence="20">
    <location>
        <begin position="515"/>
        <end position="538"/>
    </location>
</feature>
<gene>
    <name evidence="21" type="ORF">RCL2_002680000</name>
</gene>
<evidence type="ECO:0000256" key="19">
    <source>
        <dbReference type="SAM" id="MobiDB-lite"/>
    </source>
</evidence>
<dbReference type="EC" id="3.4.16.6" evidence="15"/>
<dbReference type="FunFam" id="3.40.50.1820:FF:000121">
    <property type="entry name" value="Carboxypeptidase D"/>
    <property type="match status" value="1"/>
</dbReference>
<keyword evidence="11" id="KW-0333">Golgi apparatus</keyword>
<dbReference type="Proteomes" id="UP000615446">
    <property type="component" value="Unassembled WGS sequence"/>
</dbReference>
<evidence type="ECO:0000256" key="9">
    <source>
        <dbReference type="ARBA" id="ARBA00022801"/>
    </source>
</evidence>
<evidence type="ECO:0000313" key="21">
    <source>
        <dbReference type="EMBL" id="GET00340.1"/>
    </source>
</evidence>
<dbReference type="InterPro" id="IPR001563">
    <property type="entry name" value="Peptidase_S10"/>
</dbReference>
<dbReference type="GO" id="GO:0005802">
    <property type="term" value="C:trans-Golgi network"/>
    <property type="evidence" value="ECO:0007669"/>
    <property type="project" value="TreeGrafter"/>
</dbReference>
<dbReference type="PRINTS" id="PR00724">
    <property type="entry name" value="CRBOXYPTASEC"/>
</dbReference>
<evidence type="ECO:0000313" key="22">
    <source>
        <dbReference type="Proteomes" id="UP000615446"/>
    </source>
</evidence>
<evidence type="ECO:0000256" key="11">
    <source>
        <dbReference type="ARBA" id="ARBA00023034"/>
    </source>
</evidence>
<evidence type="ECO:0000256" key="14">
    <source>
        <dbReference type="ARBA" id="ARBA00037042"/>
    </source>
</evidence>
<keyword evidence="9" id="KW-0378">Hydrolase</keyword>
<evidence type="ECO:0000256" key="3">
    <source>
        <dbReference type="ARBA" id="ARBA00009431"/>
    </source>
</evidence>
<feature type="region of interest" description="Disordered" evidence="19">
    <location>
        <begin position="575"/>
        <end position="631"/>
    </location>
</feature>
<keyword evidence="8" id="KW-0732">Signal</keyword>
<sequence>MLKYSARTVRRPDNEVTRNFYIIINIYVAFSESLRSDLQWLFFSAFYRITEAVDASEYFVSSLPGLPDNSNLKLHAGHITTDPKTNSNVFFWLIHNRHISDIPKFIIWLNGGPGCSSMDGLFLENGPWRMNDDQTLRLVDGSWDEYANVLYVDFPVGTGFSFANSNSYPRNVTQVVSHFLSFLDKFFESFPEYSKDHMYLSGESFAGTFIPYIAASILKRNHERKTPDYNKYNLKGIAIGNGWIDPVSQYNAYYTFSVEKGLLDGEDKDTAESQWKQCMEEQKKKPSIHLDICEQILQTVSKHSIQRVGENDTCINQYDIRDHSDSFPSCGSKWPYELSDITTYLRRPDVISAIHAEAQQIGWIECNHGVGRGFDNDESPPSVTLLPALLKQINVLLYNGDQDLICNTNGMEDMLKNLEWNGYKGFQNLTALPYFVNYTNVGHILSERNLTYIVVYNSSHMVPYDEPIVSMDMMYRFMGLDHHLVSKWSSSIGFEDSIGDIPSDDVSDNENTNKYYNAGTFMLVVIILGIVGFGAFVCRNRLRKRRNTSQAMKDAVESQIGEMDELVIESPLFQSDDVDHFGDSDPDDDDNASSKNAGGNKIRERNQGGRYQDNDDNDREERMRLRPSDER</sequence>
<evidence type="ECO:0000256" key="4">
    <source>
        <dbReference type="ARBA" id="ARBA00022645"/>
    </source>
</evidence>
<dbReference type="InterPro" id="IPR029058">
    <property type="entry name" value="AB_hydrolase_fold"/>
</dbReference>
<evidence type="ECO:0000256" key="16">
    <source>
        <dbReference type="ARBA" id="ARBA00040403"/>
    </source>
</evidence>
<dbReference type="GO" id="GO:0006915">
    <property type="term" value="P:apoptotic process"/>
    <property type="evidence" value="ECO:0007669"/>
    <property type="project" value="UniProtKB-KW"/>
</dbReference>
<reference evidence="21" key="1">
    <citation type="submission" date="2019-10" db="EMBL/GenBank/DDBJ databases">
        <title>Conservation and host-specific expression of non-tandemly repeated heterogenous ribosome RNA gene in arbuscular mycorrhizal fungi.</title>
        <authorList>
            <person name="Maeda T."/>
            <person name="Kobayashi Y."/>
            <person name="Nakagawa T."/>
            <person name="Ezawa T."/>
            <person name="Yamaguchi K."/>
            <person name="Bino T."/>
            <person name="Nishimoto Y."/>
            <person name="Shigenobu S."/>
            <person name="Kawaguchi M."/>
        </authorList>
    </citation>
    <scope>NUCLEOTIDE SEQUENCE</scope>
    <source>
        <strain evidence="21">HR1</strain>
    </source>
</reference>
<accession>A0A8H3R533</accession>
<dbReference type="PROSITE" id="PS00560">
    <property type="entry name" value="CARBOXYPEPT_SER_HIS"/>
    <property type="match status" value="1"/>
</dbReference>
<dbReference type="AlphaFoldDB" id="A0A8H3R533"/>
<dbReference type="InterPro" id="IPR033124">
    <property type="entry name" value="Ser_caboxypep_his_AS"/>
</dbReference>
<dbReference type="OrthoDB" id="443318at2759"/>
<dbReference type="Pfam" id="PF00450">
    <property type="entry name" value="Peptidase_S10"/>
    <property type="match status" value="1"/>
</dbReference>
<evidence type="ECO:0000256" key="2">
    <source>
        <dbReference type="ARBA" id="ARBA00004393"/>
    </source>
</evidence>
<evidence type="ECO:0000256" key="6">
    <source>
        <dbReference type="ARBA" id="ARBA00022692"/>
    </source>
</evidence>
<evidence type="ECO:0000256" key="12">
    <source>
        <dbReference type="ARBA" id="ARBA00023136"/>
    </source>
</evidence>
<evidence type="ECO:0000256" key="8">
    <source>
        <dbReference type="ARBA" id="ARBA00022729"/>
    </source>
</evidence>
<evidence type="ECO:0000256" key="10">
    <source>
        <dbReference type="ARBA" id="ARBA00022989"/>
    </source>
</evidence>
<organism evidence="21 22">
    <name type="scientific">Rhizophagus clarus</name>
    <dbReference type="NCBI Taxonomy" id="94130"/>
    <lineage>
        <taxon>Eukaryota</taxon>
        <taxon>Fungi</taxon>
        <taxon>Fungi incertae sedis</taxon>
        <taxon>Mucoromycota</taxon>
        <taxon>Glomeromycotina</taxon>
        <taxon>Glomeromycetes</taxon>
        <taxon>Glomerales</taxon>
        <taxon>Glomeraceae</taxon>
        <taxon>Rhizophagus</taxon>
    </lineage>
</organism>
<keyword evidence="5" id="KW-0645">Protease</keyword>
<name>A0A8H3R533_9GLOM</name>
<feature type="compositionally biased region" description="Basic and acidic residues" evidence="19">
    <location>
        <begin position="619"/>
        <end position="631"/>
    </location>
</feature>
<dbReference type="GO" id="GO:0004185">
    <property type="term" value="F:serine-type carboxypeptidase activity"/>
    <property type="evidence" value="ECO:0007669"/>
    <property type="project" value="UniProtKB-EC"/>
</dbReference>
<evidence type="ECO:0000256" key="20">
    <source>
        <dbReference type="SAM" id="Phobius"/>
    </source>
</evidence>
<evidence type="ECO:0000256" key="13">
    <source>
        <dbReference type="ARBA" id="ARBA00023180"/>
    </source>
</evidence>
<evidence type="ECO:0000256" key="15">
    <source>
        <dbReference type="ARBA" id="ARBA00038895"/>
    </source>
</evidence>
<dbReference type="GO" id="GO:0006508">
    <property type="term" value="P:proteolysis"/>
    <property type="evidence" value="ECO:0007669"/>
    <property type="project" value="UniProtKB-KW"/>
</dbReference>
<comment type="catalytic activity">
    <reaction evidence="1">
        <text>Preferential release of a C-terminal arginine or lysine residue.</text>
        <dbReference type="EC" id="3.4.16.6"/>
    </reaction>
</comment>
<keyword evidence="6 20" id="KW-0812">Transmembrane</keyword>
<keyword evidence="12 20" id="KW-0472">Membrane</keyword>
<proteinExistence type="inferred from homology"/>